<reference evidence="1 2" key="1">
    <citation type="submission" date="2024-01" db="EMBL/GenBank/DDBJ databases">
        <title>The genomes of 5 underutilized Papilionoideae crops provide insights into root nodulation and disease resistance.</title>
        <authorList>
            <person name="Yuan L."/>
        </authorList>
    </citation>
    <scope>NUCLEOTIDE SEQUENCE [LARGE SCALE GENOMIC DNA]</scope>
    <source>
        <strain evidence="1">LY-2023</strain>
        <tissue evidence="1">Leaf</tissue>
    </source>
</reference>
<dbReference type="PANTHER" id="PTHR45748">
    <property type="entry name" value="1-PHOSPHATIDYLINOSITOL 3-PHOSPHATE 5-KINASE-RELATED"/>
    <property type="match status" value="1"/>
</dbReference>
<gene>
    <name evidence="1" type="ORF">RJT34_12572</name>
</gene>
<dbReference type="GO" id="GO:0010008">
    <property type="term" value="C:endosome membrane"/>
    <property type="evidence" value="ECO:0007669"/>
    <property type="project" value="TreeGrafter"/>
</dbReference>
<accession>A0AAN9PJF8</accession>
<organism evidence="1 2">
    <name type="scientific">Clitoria ternatea</name>
    <name type="common">Butterfly pea</name>
    <dbReference type="NCBI Taxonomy" id="43366"/>
    <lineage>
        <taxon>Eukaryota</taxon>
        <taxon>Viridiplantae</taxon>
        <taxon>Streptophyta</taxon>
        <taxon>Embryophyta</taxon>
        <taxon>Tracheophyta</taxon>
        <taxon>Spermatophyta</taxon>
        <taxon>Magnoliopsida</taxon>
        <taxon>eudicotyledons</taxon>
        <taxon>Gunneridae</taxon>
        <taxon>Pentapetalae</taxon>
        <taxon>rosids</taxon>
        <taxon>fabids</taxon>
        <taxon>Fabales</taxon>
        <taxon>Fabaceae</taxon>
        <taxon>Papilionoideae</taxon>
        <taxon>50 kb inversion clade</taxon>
        <taxon>NPAAA clade</taxon>
        <taxon>indigoferoid/millettioid clade</taxon>
        <taxon>Phaseoleae</taxon>
        <taxon>Clitoria</taxon>
    </lineage>
</organism>
<evidence type="ECO:0000313" key="2">
    <source>
        <dbReference type="Proteomes" id="UP001359559"/>
    </source>
</evidence>
<evidence type="ECO:0000313" key="1">
    <source>
        <dbReference type="EMBL" id="KAK7301700.1"/>
    </source>
</evidence>
<protein>
    <submittedName>
        <fullName evidence="1">Uncharacterized protein</fullName>
    </submittedName>
</protein>
<comment type="caution">
    <text evidence="1">The sequence shown here is derived from an EMBL/GenBank/DDBJ whole genome shotgun (WGS) entry which is preliminary data.</text>
</comment>
<dbReference type="EMBL" id="JAYKXN010000003">
    <property type="protein sequence ID" value="KAK7301700.1"/>
    <property type="molecule type" value="Genomic_DNA"/>
</dbReference>
<sequence length="243" mass="27740">MAITIISLVVSLDKMTNEINIKLLIEFAQTSNVVLTHNHVLSLISAVTRVFPGEIDNHSKHVFEDLISVTVPCLLSRTDDVEKLLKIYIDIFPENIRESYSWVNIPLQGQWSIDNEDDDYGAYHMIQNQGITFMPMTITIQLAFMGDKSSEDHRKTMKNIVEGQLLQVENLTKFDKDGQESWLDIITVLSYKAATLLKPYMSRGGRMDFIGYVKVKCIACGLRNERACILFPLSQYIPFEPVF</sequence>
<proteinExistence type="predicted"/>
<dbReference type="GO" id="GO:0046854">
    <property type="term" value="P:phosphatidylinositol phosphate biosynthetic process"/>
    <property type="evidence" value="ECO:0007669"/>
    <property type="project" value="TreeGrafter"/>
</dbReference>
<dbReference type="AlphaFoldDB" id="A0AAN9PJF8"/>
<name>A0AAN9PJF8_CLITE</name>
<dbReference type="Proteomes" id="UP001359559">
    <property type="component" value="Unassembled WGS sequence"/>
</dbReference>
<dbReference type="GO" id="GO:0000285">
    <property type="term" value="F:1-phosphatidylinositol-3-phosphate 5-kinase activity"/>
    <property type="evidence" value="ECO:0007669"/>
    <property type="project" value="TreeGrafter"/>
</dbReference>
<dbReference type="PANTHER" id="PTHR45748:SF21">
    <property type="entry name" value="1-PHOSPHATIDYLINOSITOL-3-PHOSPHATE 5-KINASE FAB1A"/>
    <property type="match status" value="1"/>
</dbReference>
<keyword evidence="2" id="KW-1185">Reference proteome</keyword>